<feature type="compositionally biased region" description="Acidic residues" evidence="1">
    <location>
        <begin position="178"/>
        <end position="190"/>
    </location>
</feature>
<sequence>MPSQPTQPTSLPAHHHHKLICILHTTNRRYSWIAKQVRNSLNFTGHAQKRAASLGLSVDIEMARNLPQNHISVIPLPIIEIASPEAPVIHFIPRYTAIEDAPSKRRPDLRCVIPTRSSPHEGLSSSELSSVVLTAATSPVAGAPSVLRGRNVPWRGATSRWSMTSVDANPPSPLELTPVDDDEDDFDTTEDSNIPVSADIAADCVRLSSVEQWQLPDVPIDGGSVNWQLDDLSDMEASSASPSGSPSGFLTSGSASGASNGPVTPDAIDAPHVIRIKRKSLEVSEVDTFEKRPKFERKGWTQTFSQRRITIRIPASHKSSDGF</sequence>
<name>A0A5C3LZI7_9AGAR</name>
<dbReference type="OrthoDB" id="3034033at2759"/>
<proteinExistence type="predicted"/>
<organism evidence="2 3">
    <name type="scientific">Crucibulum laeve</name>
    <dbReference type="NCBI Taxonomy" id="68775"/>
    <lineage>
        <taxon>Eukaryota</taxon>
        <taxon>Fungi</taxon>
        <taxon>Dikarya</taxon>
        <taxon>Basidiomycota</taxon>
        <taxon>Agaricomycotina</taxon>
        <taxon>Agaricomycetes</taxon>
        <taxon>Agaricomycetidae</taxon>
        <taxon>Agaricales</taxon>
        <taxon>Agaricineae</taxon>
        <taxon>Nidulariaceae</taxon>
        <taxon>Crucibulum</taxon>
    </lineage>
</organism>
<accession>A0A5C3LZI7</accession>
<evidence type="ECO:0000313" key="3">
    <source>
        <dbReference type="Proteomes" id="UP000308652"/>
    </source>
</evidence>
<feature type="compositionally biased region" description="Low complexity" evidence="1">
    <location>
        <begin position="237"/>
        <end position="248"/>
    </location>
</feature>
<feature type="region of interest" description="Disordered" evidence="1">
    <location>
        <begin position="234"/>
        <end position="269"/>
    </location>
</feature>
<evidence type="ECO:0000256" key="1">
    <source>
        <dbReference type="SAM" id="MobiDB-lite"/>
    </source>
</evidence>
<evidence type="ECO:0000313" key="2">
    <source>
        <dbReference type="EMBL" id="TFK38639.1"/>
    </source>
</evidence>
<feature type="region of interest" description="Disordered" evidence="1">
    <location>
        <begin position="162"/>
        <end position="195"/>
    </location>
</feature>
<gene>
    <name evidence="2" type="ORF">BDQ12DRAFT_746328</name>
</gene>
<dbReference type="AlphaFoldDB" id="A0A5C3LZI7"/>
<keyword evidence="3" id="KW-1185">Reference proteome</keyword>
<protein>
    <submittedName>
        <fullName evidence="2">Uncharacterized protein</fullName>
    </submittedName>
</protein>
<dbReference type="Proteomes" id="UP000308652">
    <property type="component" value="Unassembled WGS sequence"/>
</dbReference>
<dbReference type="EMBL" id="ML213602">
    <property type="protein sequence ID" value="TFK38639.1"/>
    <property type="molecule type" value="Genomic_DNA"/>
</dbReference>
<reference evidence="2 3" key="1">
    <citation type="journal article" date="2019" name="Nat. Ecol. Evol.">
        <title>Megaphylogeny resolves global patterns of mushroom evolution.</title>
        <authorList>
            <person name="Varga T."/>
            <person name="Krizsan K."/>
            <person name="Foldi C."/>
            <person name="Dima B."/>
            <person name="Sanchez-Garcia M."/>
            <person name="Sanchez-Ramirez S."/>
            <person name="Szollosi G.J."/>
            <person name="Szarkandi J.G."/>
            <person name="Papp V."/>
            <person name="Albert L."/>
            <person name="Andreopoulos W."/>
            <person name="Angelini C."/>
            <person name="Antonin V."/>
            <person name="Barry K.W."/>
            <person name="Bougher N.L."/>
            <person name="Buchanan P."/>
            <person name="Buyck B."/>
            <person name="Bense V."/>
            <person name="Catcheside P."/>
            <person name="Chovatia M."/>
            <person name="Cooper J."/>
            <person name="Damon W."/>
            <person name="Desjardin D."/>
            <person name="Finy P."/>
            <person name="Geml J."/>
            <person name="Haridas S."/>
            <person name="Hughes K."/>
            <person name="Justo A."/>
            <person name="Karasinski D."/>
            <person name="Kautmanova I."/>
            <person name="Kiss B."/>
            <person name="Kocsube S."/>
            <person name="Kotiranta H."/>
            <person name="LaButti K.M."/>
            <person name="Lechner B.E."/>
            <person name="Liimatainen K."/>
            <person name="Lipzen A."/>
            <person name="Lukacs Z."/>
            <person name="Mihaltcheva S."/>
            <person name="Morgado L.N."/>
            <person name="Niskanen T."/>
            <person name="Noordeloos M.E."/>
            <person name="Ohm R.A."/>
            <person name="Ortiz-Santana B."/>
            <person name="Ovrebo C."/>
            <person name="Racz N."/>
            <person name="Riley R."/>
            <person name="Savchenko A."/>
            <person name="Shiryaev A."/>
            <person name="Soop K."/>
            <person name="Spirin V."/>
            <person name="Szebenyi C."/>
            <person name="Tomsovsky M."/>
            <person name="Tulloss R.E."/>
            <person name="Uehling J."/>
            <person name="Grigoriev I.V."/>
            <person name="Vagvolgyi C."/>
            <person name="Papp T."/>
            <person name="Martin F.M."/>
            <person name="Miettinen O."/>
            <person name="Hibbett D.S."/>
            <person name="Nagy L.G."/>
        </authorList>
    </citation>
    <scope>NUCLEOTIDE SEQUENCE [LARGE SCALE GENOMIC DNA]</scope>
    <source>
        <strain evidence="2 3">CBS 166.37</strain>
    </source>
</reference>
<feature type="compositionally biased region" description="Polar residues" evidence="1">
    <location>
        <begin position="249"/>
        <end position="262"/>
    </location>
</feature>